<sequence length="82" mass="9343">MNELKACPFCGTENPQECKGMGEFWVLCDECCGSSGLHNNRFKANDAWNRRVPTGDFIHAHDEVQRDKWAAIDRLITAEETK</sequence>
<reference evidence="1" key="1">
    <citation type="journal article" date="2014" name="Front. Microbiol.">
        <title>High frequency of phylogenetically diverse reductive dehalogenase-homologous genes in deep subseafloor sedimentary metagenomes.</title>
        <authorList>
            <person name="Kawai M."/>
            <person name="Futagami T."/>
            <person name="Toyoda A."/>
            <person name="Takaki Y."/>
            <person name="Nishi S."/>
            <person name="Hori S."/>
            <person name="Arai W."/>
            <person name="Tsubouchi T."/>
            <person name="Morono Y."/>
            <person name="Uchiyama I."/>
            <person name="Ito T."/>
            <person name="Fujiyama A."/>
            <person name="Inagaki F."/>
            <person name="Takami H."/>
        </authorList>
    </citation>
    <scope>NUCLEOTIDE SEQUENCE</scope>
    <source>
        <strain evidence="1">Expedition CK06-06</strain>
    </source>
</reference>
<proteinExistence type="predicted"/>
<comment type="caution">
    <text evidence="1">The sequence shown here is derived from an EMBL/GenBank/DDBJ whole genome shotgun (WGS) entry which is preliminary data.</text>
</comment>
<dbReference type="AlphaFoldDB" id="X0UFG3"/>
<evidence type="ECO:0000313" key="1">
    <source>
        <dbReference type="EMBL" id="GAF99142.1"/>
    </source>
</evidence>
<gene>
    <name evidence="1" type="ORF">S01H1_20272</name>
</gene>
<dbReference type="EMBL" id="BARS01011066">
    <property type="protein sequence ID" value="GAF99142.1"/>
    <property type="molecule type" value="Genomic_DNA"/>
</dbReference>
<evidence type="ECO:0008006" key="2">
    <source>
        <dbReference type="Google" id="ProtNLM"/>
    </source>
</evidence>
<name>X0UFG3_9ZZZZ</name>
<protein>
    <recommendedName>
        <fullName evidence="2">Restriction alleviation protein, Lar family</fullName>
    </recommendedName>
</protein>
<accession>X0UFG3</accession>
<dbReference type="Pfam" id="PF14354">
    <property type="entry name" value="Lar_restr_allev"/>
    <property type="match status" value="1"/>
</dbReference>
<organism evidence="1">
    <name type="scientific">marine sediment metagenome</name>
    <dbReference type="NCBI Taxonomy" id="412755"/>
    <lineage>
        <taxon>unclassified sequences</taxon>
        <taxon>metagenomes</taxon>
        <taxon>ecological metagenomes</taxon>
    </lineage>
</organism>